<comment type="caution">
    <text evidence="1">The sequence shown here is derived from an EMBL/GenBank/DDBJ whole genome shotgun (WGS) entry which is preliminary data.</text>
</comment>
<dbReference type="Proteomes" id="UP000013782">
    <property type="component" value="Unassembled WGS sequence"/>
</dbReference>
<gene>
    <name evidence="1" type="ORF">UAU_02638</name>
</gene>
<organism evidence="1 2">
    <name type="scientific">Enterococcus pallens ATCC BAA-351</name>
    <dbReference type="NCBI Taxonomy" id="1158607"/>
    <lineage>
        <taxon>Bacteria</taxon>
        <taxon>Bacillati</taxon>
        <taxon>Bacillota</taxon>
        <taxon>Bacilli</taxon>
        <taxon>Lactobacillales</taxon>
        <taxon>Enterococcaceae</taxon>
        <taxon>Enterococcus</taxon>
    </lineage>
</organism>
<protein>
    <submittedName>
        <fullName evidence="1">Uncharacterized protein</fullName>
    </submittedName>
</protein>
<proteinExistence type="predicted"/>
<reference evidence="1 2" key="1">
    <citation type="submission" date="2013-02" db="EMBL/GenBank/DDBJ databases">
        <title>The Genome Sequence of Enterococcus pallens BAA-351.</title>
        <authorList>
            <consortium name="The Broad Institute Genome Sequencing Platform"/>
            <consortium name="The Broad Institute Genome Sequencing Center for Infectious Disease"/>
            <person name="Earl A.M."/>
            <person name="Gilmore M.S."/>
            <person name="Lebreton F."/>
            <person name="Walker B."/>
            <person name="Young S.K."/>
            <person name="Zeng Q."/>
            <person name="Gargeya S."/>
            <person name="Fitzgerald M."/>
            <person name="Haas B."/>
            <person name="Abouelleil A."/>
            <person name="Alvarado L."/>
            <person name="Arachchi H.M."/>
            <person name="Berlin A.M."/>
            <person name="Chapman S.B."/>
            <person name="Dewar J."/>
            <person name="Goldberg J."/>
            <person name="Griggs A."/>
            <person name="Gujja S."/>
            <person name="Hansen M."/>
            <person name="Howarth C."/>
            <person name="Imamovic A."/>
            <person name="Larimer J."/>
            <person name="McCowan C."/>
            <person name="Murphy C."/>
            <person name="Neiman D."/>
            <person name="Pearson M."/>
            <person name="Priest M."/>
            <person name="Roberts A."/>
            <person name="Saif S."/>
            <person name="Shea T."/>
            <person name="Sisk P."/>
            <person name="Sykes S."/>
            <person name="Wortman J."/>
            <person name="Nusbaum C."/>
            <person name="Birren B."/>
        </authorList>
    </citation>
    <scope>NUCLEOTIDE SEQUENCE [LARGE SCALE GENOMIC DNA]</scope>
    <source>
        <strain evidence="1 2">ATCC BAA-351</strain>
    </source>
</reference>
<sequence length="34" mass="4181">MCELREKRFFLSLYSVLFYIGVQLMKTEYQKGMK</sequence>
<evidence type="ECO:0000313" key="1">
    <source>
        <dbReference type="EMBL" id="EOH93942.1"/>
    </source>
</evidence>
<dbReference type="EMBL" id="AJAQ01000016">
    <property type="protein sequence ID" value="EOH93942.1"/>
    <property type="molecule type" value="Genomic_DNA"/>
</dbReference>
<accession>R2QC47</accession>
<dbReference type="AlphaFoldDB" id="R2QC47"/>
<name>R2QC47_9ENTE</name>
<keyword evidence="2" id="KW-1185">Reference proteome</keyword>
<evidence type="ECO:0000313" key="2">
    <source>
        <dbReference type="Proteomes" id="UP000013782"/>
    </source>
</evidence>
<dbReference type="HOGENOM" id="CLU_3373646_0_0_9"/>